<dbReference type="EMBL" id="MT143883">
    <property type="protein sequence ID" value="QJB04461.1"/>
    <property type="molecule type" value="Genomic_DNA"/>
</dbReference>
<gene>
    <name evidence="1" type="ORF">MM171A00097_0062</name>
    <name evidence="2" type="ORF">MM171B00243_0015</name>
</gene>
<dbReference type="EMBL" id="MT143710">
    <property type="protein sequence ID" value="QJA43415.1"/>
    <property type="molecule type" value="Genomic_DNA"/>
</dbReference>
<reference evidence="1" key="1">
    <citation type="submission" date="2020-03" db="EMBL/GenBank/DDBJ databases">
        <title>The deep terrestrial virosphere.</title>
        <authorList>
            <person name="Holmfeldt K."/>
            <person name="Nilsson E."/>
            <person name="Simone D."/>
            <person name="Lopez-Fernandez M."/>
            <person name="Wu X."/>
            <person name="de Brujin I."/>
            <person name="Lundin D."/>
            <person name="Andersson A."/>
            <person name="Bertilsson S."/>
            <person name="Dopson M."/>
        </authorList>
    </citation>
    <scope>NUCLEOTIDE SEQUENCE</scope>
    <source>
        <strain evidence="1">MM171A00097</strain>
        <strain evidence="2">MM171B00243</strain>
    </source>
</reference>
<accession>A0A6H1Z7Z9</accession>
<organism evidence="1">
    <name type="scientific">viral metagenome</name>
    <dbReference type="NCBI Taxonomy" id="1070528"/>
    <lineage>
        <taxon>unclassified sequences</taxon>
        <taxon>metagenomes</taxon>
        <taxon>organismal metagenomes</taxon>
    </lineage>
</organism>
<sequence length="67" mass="7264">MEDYLLLIVVIKGGNIMGNPLLRATGVAIVGGESTLIEKETPITSIPDFLEAFEGLFKEENSEEIPT</sequence>
<evidence type="ECO:0000313" key="1">
    <source>
        <dbReference type="EMBL" id="QJA43415.1"/>
    </source>
</evidence>
<dbReference type="AlphaFoldDB" id="A0A6H1Z7Z9"/>
<name>A0A6H1Z7Z9_9ZZZZ</name>
<evidence type="ECO:0000313" key="2">
    <source>
        <dbReference type="EMBL" id="QJB04461.1"/>
    </source>
</evidence>
<protein>
    <submittedName>
        <fullName evidence="1">Uncharacterized protein</fullName>
    </submittedName>
</protein>
<proteinExistence type="predicted"/>